<accession>A0A1R3KEK0</accession>
<dbReference type="OrthoDB" id="1710004at2759"/>
<reference evidence="3" key="1">
    <citation type="submission" date="2013-09" db="EMBL/GenBank/DDBJ databases">
        <title>Corchorus olitorius genome sequencing.</title>
        <authorList>
            <person name="Alam M."/>
            <person name="Haque M.S."/>
            <person name="Islam M.S."/>
            <person name="Emdad E.M."/>
            <person name="Islam M.M."/>
            <person name="Ahmed B."/>
            <person name="Halim A."/>
            <person name="Hossen Q.M.M."/>
            <person name="Hossain M.Z."/>
            <person name="Ahmed R."/>
            <person name="Khan M.M."/>
            <person name="Islam R."/>
            <person name="Rashid M.M."/>
            <person name="Khan S.A."/>
            <person name="Rahman M.S."/>
            <person name="Alam M."/>
            <person name="Yahiya A.S."/>
            <person name="Khan M.S."/>
            <person name="Azam M.S."/>
            <person name="Haque T."/>
            <person name="Lashkar M.Z.H."/>
            <person name="Akhand A.I."/>
            <person name="Morshed G."/>
            <person name="Roy S."/>
            <person name="Uddin K.S."/>
            <person name="Rabeya T."/>
            <person name="Hossain A.S."/>
            <person name="Chowdhury A."/>
            <person name="Snigdha A.R."/>
            <person name="Mortoza M.S."/>
            <person name="Matin S.A."/>
            <person name="Hoque S.M.E."/>
            <person name="Islam M.K."/>
            <person name="Roy D.K."/>
            <person name="Haider R."/>
            <person name="Moosa M.M."/>
            <person name="Elias S.M."/>
            <person name="Hasan A.M."/>
            <person name="Jahan S."/>
            <person name="Shafiuddin M."/>
            <person name="Mahmood N."/>
            <person name="Shommy N.S."/>
        </authorList>
    </citation>
    <scope>NUCLEOTIDE SEQUENCE [LARGE SCALE GENOMIC DNA]</scope>
    <source>
        <strain evidence="3">cv. O-4</strain>
    </source>
</reference>
<evidence type="ECO:0000256" key="1">
    <source>
        <dbReference type="SAM" id="MobiDB-lite"/>
    </source>
</evidence>
<organism evidence="2 3">
    <name type="scientific">Corchorus olitorius</name>
    <dbReference type="NCBI Taxonomy" id="93759"/>
    <lineage>
        <taxon>Eukaryota</taxon>
        <taxon>Viridiplantae</taxon>
        <taxon>Streptophyta</taxon>
        <taxon>Embryophyta</taxon>
        <taxon>Tracheophyta</taxon>
        <taxon>Spermatophyta</taxon>
        <taxon>Magnoliopsida</taxon>
        <taxon>eudicotyledons</taxon>
        <taxon>Gunneridae</taxon>
        <taxon>Pentapetalae</taxon>
        <taxon>rosids</taxon>
        <taxon>malvids</taxon>
        <taxon>Malvales</taxon>
        <taxon>Malvaceae</taxon>
        <taxon>Grewioideae</taxon>
        <taxon>Apeibeae</taxon>
        <taxon>Corchorus</taxon>
    </lineage>
</organism>
<feature type="region of interest" description="Disordered" evidence="1">
    <location>
        <begin position="1"/>
        <end position="27"/>
    </location>
</feature>
<comment type="caution">
    <text evidence="2">The sequence shown here is derived from an EMBL/GenBank/DDBJ whole genome shotgun (WGS) entry which is preliminary data.</text>
</comment>
<evidence type="ECO:0000313" key="3">
    <source>
        <dbReference type="Proteomes" id="UP000187203"/>
    </source>
</evidence>
<proteinExistence type="predicted"/>
<dbReference type="Pfam" id="PF14223">
    <property type="entry name" value="Retrotran_gag_2"/>
    <property type="match status" value="1"/>
</dbReference>
<feature type="compositionally biased region" description="Basic and acidic residues" evidence="1">
    <location>
        <begin position="1"/>
        <end position="16"/>
    </location>
</feature>
<dbReference type="Proteomes" id="UP000187203">
    <property type="component" value="Unassembled WGS sequence"/>
</dbReference>
<dbReference type="PANTHER" id="PTHR35317">
    <property type="entry name" value="OS04G0629600 PROTEIN"/>
    <property type="match status" value="1"/>
</dbReference>
<protein>
    <submittedName>
        <fullName evidence="2">Uncharacterized protein</fullName>
    </submittedName>
</protein>
<sequence length="214" mass="24113">MVAADKHKEIEKEETASGKGGAGIKIESGTTPVRQRTLQDKYKALIYIQKALTEEIFVRLMNCTSTKQAWEIIKNEYGGTEQTKISTIVNLRTKFETLRMGKDETIRAYADRIIAIVNKLKLYGDDEFTERKIVMNIITTLPQRFEMNILALEGGGKNMLNLTLAELLYSLHASKQRAKNKLQLDTEGAMYAKLHEALHGNFVLCAESVANQSQ</sequence>
<dbReference type="AlphaFoldDB" id="A0A1R3KEK0"/>
<name>A0A1R3KEK0_9ROSI</name>
<gene>
    <name evidence="2" type="ORF">COLO4_08800</name>
</gene>
<dbReference type="STRING" id="93759.A0A1R3KEK0"/>
<dbReference type="EMBL" id="AWUE01013952">
    <property type="protein sequence ID" value="OMP05510.1"/>
    <property type="molecule type" value="Genomic_DNA"/>
</dbReference>
<dbReference type="PANTHER" id="PTHR35317:SF31">
    <property type="entry name" value="DUF4219 DOMAIN-CONTAINING PROTEIN"/>
    <property type="match status" value="1"/>
</dbReference>
<evidence type="ECO:0000313" key="2">
    <source>
        <dbReference type="EMBL" id="OMP05510.1"/>
    </source>
</evidence>
<keyword evidence="3" id="KW-1185">Reference proteome</keyword>